<protein>
    <recommendedName>
        <fullName evidence="2">Platelet-derived growth factor receptor-like protein</fullName>
    </recommendedName>
</protein>
<dbReference type="GO" id="GO:0005524">
    <property type="term" value="F:ATP binding"/>
    <property type="evidence" value="ECO:0007669"/>
    <property type="project" value="InterPro"/>
</dbReference>
<feature type="signal peptide" evidence="4">
    <location>
        <begin position="1"/>
        <end position="25"/>
    </location>
</feature>
<proteinExistence type="predicted"/>
<dbReference type="GO" id="GO:0005886">
    <property type="term" value="C:plasma membrane"/>
    <property type="evidence" value="ECO:0007669"/>
    <property type="project" value="InterPro"/>
</dbReference>
<comment type="subunit">
    <text evidence="1">Forms a complex composed of PDGFRL, TNK2 and GRB2.</text>
</comment>
<dbReference type="SMART" id="SM00409">
    <property type="entry name" value="IG"/>
    <property type="match status" value="5"/>
</dbReference>
<organism evidence="6 7">
    <name type="scientific">Leptobrachium leishanense</name>
    <name type="common">Leishan spiny toad</name>
    <dbReference type="NCBI Taxonomy" id="445787"/>
    <lineage>
        <taxon>Eukaryota</taxon>
        <taxon>Metazoa</taxon>
        <taxon>Chordata</taxon>
        <taxon>Craniata</taxon>
        <taxon>Vertebrata</taxon>
        <taxon>Euteleostomi</taxon>
        <taxon>Amphibia</taxon>
        <taxon>Batrachia</taxon>
        <taxon>Anura</taxon>
        <taxon>Pelobatoidea</taxon>
        <taxon>Megophryidae</taxon>
        <taxon>Leptobrachium</taxon>
    </lineage>
</organism>
<evidence type="ECO:0000256" key="1">
    <source>
        <dbReference type="ARBA" id="ARBA00011360"/>
    </source>
</evidence>
<evidence type="ECO:0000256" key="2">
    <source>
        <dbReference type="ARBA" id="ARBA00019671"/>
    </source>
</evidence>
<feature type="domain" description="Ig-like" evidence="5">
    <location>
        <begin position="436"/>
        <end position="566"/>
    </location>
</feature>
<dbReference type="GeneTree" id="ENSGT00940000158713"/>
<feature type="chain" id="PRO_5034651802" description="Platelet-derived growth factor receptor-like protein" evidence="4">
    <location>
        <begin position="26"/>
        <end position="696"/>
    </location>
</feature>
<dbReference type="Proteomes" id="UP000694569">
    <property type="component" value="Unplaced"/>
</dbReference>
<dbReference type="InterPro" id="IPR013783">
    <property type="entry name" value="Ig-like_fold"/>
</dbReference>
<dbReference type="InterPro" id="IPR009135">
    <property type="entry name" value="VEGFR1_rcpt"/>
</dbReference>
<keyword evidence="3" id="KW-0393">Immunoglobulin domain</keyword>
<feature type="domain" description="Ig-like" evidence="5">
    <location>
        <begin position="29"/>
        <end position="122"/>
    </location>
</feature>
<dbReference type="GO" id="GO:0048010">
    <property type="term" value="P:vascular endothelial growth factor receptor signaling pathway"/>
    <property type="evidence" value="ECO:0007669"/>
    <property type="project" value="InterPro"/>
</dbReference>
<name>A0A8C5WEH0_9ANUR</name>
<dbReference type="SUPFAM" id="SSF48726">
    <property type="entry name" value="Immunoglobulin"/>
    <property type="match status" value="6"/>
</dbReference>
<evidence type="ECO:0000313" key="6">
    <source>
        <dbReference type="Ensembl" id="ENSLLEP00000032316.1"/>
    </source>
</evidence>
<feature type="domain" description="Ig-like" evidence="5">
    <location>
        <begin position="569"/>
        <end position="667"/>
    </location>
</feature>
<accession>A0A8C5WEH0</accession>
<dbReference type="InterPro" id="IPR003598">
    <property type="entry name" value="Ig_sub2"/>
</dbReference>
<dbReference type="Gene3D" id="2.60.40.10">
    <property type="entry name" value="Immunoglobulins"/>
    <property type="match status" value="6"/>
</dbReference>
<evidence type="ECO:0000256" key="4">
    <source>
        <dbReference type="SAM" id="SignalP"/>
    </source>
</evidence>
<dbReference type="GO" id="GO:0005021">
    <property type="term" value="F:vascular endothelial growth factor receptor activity"/>
    <property type="evidence" value="ECO:0007669"/>
    <property type="project" value="InterPro"/>
</dbReference>
<dbReference type="InterPro" id="IPR036179">
    <property type="entry name" value="Ig-like_dom_sf"/>
</dbReference>
<feature type="domain" description="Ig-like" evidence="5">
    <location>
        <begin position="251"/>
        <end position="335"/>
    </location>
</feature>
<dbReference type="AlphaFoldDB" id="A0A8C5WEH0"/>
<feature type="domain" description="Ig-like" evidence="5">
    <location>
        <begin position="340"/>
        <end position="423"/>
    </location>
</feature>
<evidence type="ECO:0000259" key="5">
    <source>
        <dbReference type="PROSITE" id="PS50835"/>
    </source>
</evidence>
<reference evidence="6" key="2">
    <citation type="submission" date="2025-09" db="UniProtKB">
        <authorList>
            <consortium name="Ensembl"/>
        </authorList>
    </citation>
    <scope>IDENTIFICATION</scope>
</reference>
<dbReference type="Pfam" id="PF07679">
    <property type="entry name" value="I-set"/>
    <property type="match status" value="1"/>
</dbReference>
<dbReference type="PANTHER" id="PTHR15360:SF5">
    <property type="entry name" value="PLATELET-DERIVED GROWTH FACTOR RECEPTOR-LIKE PROTEIN"/>
    <property type="match status" value="1"/>
</dbReference>
<dbReference type="Pfam" id="PF00047">
    <property type="entry name" value="ig"/>
    <property type="match status" value="1"/>
</dbReference>
<dbReference type="PANTHER" id="PTHR15360">
    <property type="entry name" value="PLATELET-DERIVED GROWTH FACTOR RECEPTOR LIKE"/>
    <property type="match status" value="1"/>
</dbReference>
<evidence type="ECO:0000256" key="3">
    <source>
        <dbReference type="ARBA" id="ARBA00023319"/>
    </source>
</evidence>
<dbReference type="SMART" id="SM00408">
    <property type="entry name" value="IGc2"/>
    <property type="match status" value="5"/>
</dbReference>
<dbReference type="InterPro" id="IPR042495">
    <property type="entry name" value="PDGFRL"/>
</dbReference>
<dbReference type="InterPro" id="IPR013151">
    <property type="entry name" value="Immunoglobulin_dom"/>
</dbReference>
<keyword evidence="7" id="KW-1185">Reference proteome</keyword>
<dbReference type="PRINTS" id="PR01832">
    <property type="entry name" value="VEGFRECEPTOR"/>
</dbReference>
<sequence>MLSCVTVAMLCLLFGCLMLTGHSSGSKTPKLNIKGKELVIQSGQPFRITCRAEEYIVWKIPAMLENDKKRLRITSNECAGGPKTICRTHLTVSRSHVNDTGLYTCEMSSSVSVQSKSNKRVTSIYIFITEKNHPFVEQNNATRATPVIDGEDIVVPCRTTSPNVTVTLRKTISNKKLSPDGKNIIWDSKRGFILKQPIYDDILSCDATVPQSDDGSAGESVISTHYVMYRISISLRNLNLNVSSNIVLLSGSFIYMKCEVSTDMNARASLDWDYPRLKYGQLLPKTKPIMDRSNPNFILFSSILYIPNVRKIDQGKYVCTASNGPLKKMVQTTVQIHVKPFIKAKTRKQGVFEADAGQKLLNISAKVNAFPLPEIRWLKDGLLAADKFARYTADGYSLIIKDVEEGDAGTYTLSLHTKKTNLTKNVNMRLIVKVRPQIFEKLVPFHESNLYSLGSKQSLTCTVYGVPPPKITWMWQPCPQNHSKSQCDYHIDGSKMSPPVPVILGRNTSNIGNRIQSITQRSQMIEGKNKTAGILVINDSRYSGRYTCVATNEIGTESRDIPYYITDIPNGFHVTLNKEPFEGEDLMLSCSVNKYLYTGIGWTLIRTAGNRTMHHSISKQRDAITAEYSTTLTAIIKNATLADSGTYSCKAKNRYTGEIVRERKEIIIKEEKNSKKTQFTRTFRLKRRKRSLEAGM</sequence>
<dbReference type="PROSITE" id="PS50835">
    <property type="entry name" value="IG_LIKE"/>
    <property type="match status" value="5"/>
</dbReference>
<dbReference type="InterPro" id="IPR007110">
    <property type="entry name" value="Ig-like_dom"/>
</dbReference>
<dbReference type="InterPro" id="IPR003599">
    <property type="entry name" value="Ig_sub"/>
</dbReference>
<dbReference type="InterPro" id="IPR013098">
    <property type="entry name" value="Ig_I-set"/>
</dbReference>
<reference evidence="6" key="1">
    <citation type="submission" date="2025-08" db="UniProtKB">
        <authorList>
            <consortium name="Ensembl"/>
        </authorList>
    </citation>
    <scope>IDENTIFICATION</scope>
</reference>
<dbReference type="InterPro" id="IPR055229">
    <property type="entry name" value="VEGFR1-3_5th"/>
</dbReference>
<keyword evidence="4" id="KW-0732">Signal</keyword>
<dbReference type="Pfam" id="PF21339">
    <property type="entry name" value="VEGFR-1-like_Ig-like"/>
    <property type="match status" value="1"/>
</dbReference>
<dbReference type="Pfam" id="PF22971">
    <property type="entry name" value="Ig_VEGFR-1-like_5th"/>
    <property type="match status" value="1"/>
</dbReference>
<dbReference type="PRINTS" id="PR01833">
    <property type="entry name" value="VEGFRECEPTR1"/>
</dbReference>
<dbReference type="FunFam" id="2.60.40.10:FF:001031">
    <property type="entry name" value="Vascular endothelial growth factor receptor 1"/>
    <property type="match status" value="1"/>
</dbReference>
<dbReference type="OrthoDB" id="10059496at2759"/>
<evidence type="ECO:0000313" key="7">
    <source>
        <dbReference type="Proteomes" id="UP000694569"/>
    </source>
</evidence>
<dbReference type="Ensembl" id="ENSLLET00000033566.1">
    <property type="protein sequence ID" value="ENSLLEP00000032316.1"/>
    <property type="gene ID" value="ENSLLEG00000020497.1"/>
</dbReference>